<evidence type="ECO:0000256" key="9">
    <source>
        <dbReference type="NCBIfam" id="TIGR01400"/>
    </source>
</evidence>
<dbReference type="AlphaFoldDB" id="E1SM18"/>
<feature type="transmembrane region" description="Helical" evidence="10">
    <location>
        <begin position="16"/>
        <end position="33"/>
    </location>
</feature>
<keyword evidence="7 10" id="KW-0472">Membrane</keyword>
<dbReference type="PANTHER" id="PTHR30065:SF8">
    <property type="entry name" value="FLAGELLAR BIOSYNTHETIC PROTEIN FLIR"/>
    <property type="match status" value="1"/>
</dbReference>
<evidence type="ECO:0000256" key="6">
    <source>
        <dbReference type="ARBA" id="ARBA00022989"/>
    </source>
</evidence>
<evidence type="ECO:0000256" key="4">
    <source>
        <dbReference type="ARBA" id="ARBA00022475"/>
    </source>
</evidence>
<dbReference type="Pfam" id="PF01311">
    <property type="entry name" value="Bac_export_1"/>
    <property type="match status" value="1"/>
</dbReference>
<keyword evidence="11" id="KW-0969">Cilium</keyword>
<dbReference type="EMBL" id="CP002209">
    <property type="protein sequence ID" value="ADN76536.1"/>
    <property type="molecule type" value="Genomic_DNA"/>
</dbReference>
<keyword evidence="4 10" id="KW-1003">Cell membrane</keyword>
<dbReference type="GO" id="GO:0006605">
    <property type="term" value="P:protein targeting"/>
    <property type="evidence" value="ECO:0007669"/>
    <property type="project" value="UniProtKB-UniRule"/>
</dbReference>
<dbReference type="OrthoDB" id="9797790at2"/>
<dbReference type="InterPro" id="IPR006303">
    <property type="entry name" value="FliR"/>
</dbReference>
<keyword evidence="8 10" id="KW-0975">Bacterial flagellum</keyword>
<organism evidence="11 12">
    <name type="scientific">Ferrimonas balearica (strain DSM 9799 / CCM 4581 / KCTC 23876 / PAT)</name>
    <dbReference type="NCBI Taxonomy" id="550540"/>
    <lineage>
        <taxon>Bacteria</taxon>
        <taxon>Pseudomonadati</taxon>
        <taxon>Pseudomonadota</taxon>
        <taxon>Gammaproteobacteria</taxon>
        <taxon>Alteromonadales</taxon>
        <taxon>Ferrimonadaceae</taxon>
        <taxon>Ferrimonas</taxon>
    </lineage>
</organism>
<dbReference type="GO" id="GO:0009425">
    <property type="term" value="C:bacterial-type flagellum basal body"/>
    <property type="evidence" value="ECO:0007669"/>
    <property type="project" value="UniProtKB-SubCell"/>
</dbReference>
<evidence type="ECO:0000256" key="2">
    <source>
        <dbReference type="ARBA" id="ARBA00009772"/>
    </source>
</evidence>
<comment type="function">
    <text evidence="1 10">Role in flagellar biosynthesis.</text>
</comment>
<keyword evidence="6 10" id="KW-1133">Transmembrane helix</keyword>
<keyword evidence="5 10" id="KW-0812">Transmembrane</keyword>
<dbReference type="KEGG" id="fbl:Fbal_2333"/>
<name>E1SM18_FERBD</name>
<dbReference type="InterPro" id="IPR002010">
    <property type="entry name" value="T3SS_IM_R"/>
</dbReference>
<dbReference type="STRING" id="550540.Fbal_2333"/>
<comment type="subcellular location">
    <subcellularLocation>
        <location evidence="10">Cell membrane</location>
        <topology evidence="10">Multi-pass membrane protein</topology>
    </subcellularLocation>
    <subcellularLocation>
        <location evidence="10">Bacterial flagellum basal body</location>
    </subcellularLocation>
</comment>
<dbReference type="eggNOG" id="COG1684">
    <property type="taxonomic scope" value="Bacteria"/>
</dbReference>
<dbReference type="HOGENOM" id="CLU_063626_4_1_6"/>
<keyword evidence="12" id="KW-1185">Reference proteome</keyword>
<dbReference type="PRINTS" id="PR00953">
    <property type="entry name" value="TYPE3IMRPROT"/>
</dbReference>
<proteinExistence type="inferred from homology"/>
<dbReference type="Proteomes" id="UP000006683">
    <property type="component" value="Chromosome"/>
</dbReference>
<sequence>MFAFSTEEILLMIGRIWWPFFRIAGAFALMPFFSNGHVPVRVKVLLAFFLATLVGPVLPTPPPVDPLSAHALLIAFEQLAVGAMMGLILSMLLHILSMLGQMLSMQMGLAMSVMNDPANGVNHALLGQWMVMYGTLLFLALDGHLVALGIVVESFTLWPIGSGVQELPLMMLIMKFGWTFAMALMLAIPAVMAMLMVNITFGVLNKSAPTLNVYSLGFPLAMMLGLVSILISFSGLPGRYTDLCLDALTAMHQFVGGTP</sequence>
<evidence type="ECO:0000256" key="5">
    <source>
        <dbReference type="ARBA" id="ARBA00022692"/>
    </source>
</evidence>
<gene>
    <name evidence="11" type="ordered locus">Fbal_2333</name>
</gene>
<feature type="transmembrane region" description="Helical" evidence="10">
    <location>
        <begin position="79"/>
        <end position="99"/>
    </location>
</feature>
<evidence type="ECO:0000256" key="7">
    <source>
        <dbReference type="ARBA" id="ARBA00023136"/>
    </source>
</evidence>
<comment type="similarity">
    <text evidence="2 10">Belongs to the FliR/MopE/SpaR family.</text>
</comment>
<dbReference type="GO" id="GO:0044780">
    <property type="term" value="P:bacterial-type flagellum assembly"/>
    <property type="evidence" value="ECO:0007669"/>
    <property type="project" value="UniProtKB-UniRule"/>
</dbReference>
<evidence type="ECO:0000256" key="3">
    <source>
        <dbReference type="ARBA" id="ARBA00021717"/>
    </source>
</evidence>
<dbReference type="NCBIfam" id="TIGR01400">
    <property type="entry name" value="fliR"/>
    <property type="match status" value="1"/>
</dbReference>
<dbReference type="RefSeq" id="WP_013345842.1">
    <property type="nucleotide sequence ID" value="NC_014541.1"/>
</dbReference>
<evidence type="ECO:0000256" key="8">
    <source>
        <dbReference type="ARBA" id="ARBA00023143"/>
    </source>
</evidence>
<keyword evidence="11" id="KW-0966">Cell projection</keyword>
<evidence type="ECO:0000256" key="10">
    <source>
        <dbReference type="RuleBase" id="RU362071"/>
    </source>
</evidence>
<dbReference type="GeneID" id="67182545"/>
<evidence type="ECO:0000313" key="11">
    <source>
        <dbReference type="EMBL" id="ADN76536.1"/>
    </source>
</evidence>
<accession>E1SM18</accession>
<protein>
    <recommendedName>
        <fullName evidence="3 9">Flagellar biosynthetic protein FliR</fullName>
    </recommendedName>
</protein>
<keyword evidence="11" id="KW-0282">Flagellum</keyword>
<dbReference type="GO" id="GO:0005886">
    <property type="term" value="C:plasma membrane"/>
    <property type="evidence" value="ECO:0007669"/>
    <property type="project" value="UniProtKB-SubCell"/>
</dbReference>
<evidence type="ECO:0000313" key="12">
    <source>
        <dbReference type="Proteomes" id="UP000006683"/>
    </source>
</evidence>
<evidence type="ECO:0000256" key="1">
    <source>
        <dbReference type="ARBA" id="ARBA00002578"/>
    </source>
</evidence>
<feature type="transmembrane region" description="Helical" evidence="10">
    <location>
        <begin position="176"/>
        <end position="201"/>
    </location>
</feature>
<feature type="transmembrane region" description="Helical" evidence="10">
    <location>
        <begin position="213"/>
        <end position="233"/>
    </location>
</feature>
<dbReference type="PANTHER" id="PTHR30065">
    <property type="entry name" value="FLAGELLAR BIOSYNTHETIC PROTEIN FLIR"/>
    <property type="match status" value="1"/>
</dbReference>
<feature type="transmembrane region" description="Helical" evidence="10">
    <location>
        <begin position="40"/>
        <end position="59"/>
    </location>
</feature>
<reference evidence="11 12" key="1">
    <citation type="journal article" date="2010" name="Stand. Genomic Sci.">
        <title>Complete genome sequence of Ferrimonas balearica type strain (PAT).</title>
        <authorList>
            <person name="Nolan M."/>
            <person name="Sikorski J."/>
            <person name="Davenport K."/>
            <person name="Lucas S."/>
            <person name="Glavina Del Rio T."/>
            <person name="Tice H."/>
            <person name="Cheng J."/>
            <person name="Goodwin L."/>
            <person name="Pitluck S."/>
            <person name="Liolios K."/>
            <person name="Ivanova N."/>
            <person name="Mavromatis K."/>
            <person name="Ovchinnikova G."/>
            <person name="Pati A."/>
            <person name="Chen A."/>
            <person name="Palaniappan K."/>
            <person name="Land M."/>
            <person name="Hauser L."/>
            <person name="Chang Y."/>
            <person name="Jeffries C."/>
            <person name="Tapia R."/>
            <person name="Brettin T."/>
            <person name="Detter J."/>
            <person name="Han C."/>
            <person name="Yasawong M."/>
            <person name="Rohde M."/>
            <person name="Tindall B."/>
            <person name="Goker M."/>
            <person name="Woyke T."/>
            <person name="Bristow J."/>
            <person name="Eisen J."/>
            <person name="Markowitz V."/>
            <person name="Hugenholtz P."/>
            <person name="Kyrpides N."/>
            <person name="Klenk H."/>
            <person name="Lapidus A."/>
        </authorList>
    </citation>
    <scope>NUCLEOTIDE SEQUENCE [LARGE SCALE GENOMIC DNA]</scope>
    <source>
        <strain evidence="12">DSM 9799 / CCM 4581 / KCTC 23876 / PAT</strain>
    </source>
</reference>